<dbReference type="InterPro" id="IPR026341">
    <property type="entry name" value="T9SS_type_B"/>
</dbReference>
<dbReference type="RefSeq" id="WP_379666780.1">
    <property type="nucleotide sequence ID" value="NZ_JBHULH010000007.1"/>
</dbReference>
<proteinExistence type="predicted"/>
<evidence type="ECO:0000313" key="2">
    <source>
        <dbReference type="Proteomes" id="UP001597508"/>
    </source>
</evidence>
<organism evidence="1 2">
    <name type="scientific">Pseudotenacibaculum haliotis</name>
    <dbReference type="NCBI Taxonomy" id="1862138"/>
    <lineage>
        <taxon>Bacteria</taxon>
        <taxon>Pseudomonadati</taxon>
        <taxon>Bacteroidota</taxon>
        <taxon>Flavobacteriia</taxon>
        <taxon>Flavobacteriales</taxon>
        <taxon>Flavobacteriaceae</taxon>
        <taxon>Pseudotenacibaculum</taxon>
    </lineage>
</organism>
<dbReference type="EMBL" id="JBHULH010000007">
    <property type="protein sequence ID" value="MFD2568068.1"/>
    <property type="molecule type" value="Genomic_DNA"/>
</dbReference>
<protein>
    <submittedName>
        <fullName evidence="1">T9SS type B sorting domain-containing protein</fullName>
    </submittedName>
</protein>
<accession>A0ABW5LTB4</accession>
<dbReference type="Proteomes" id="UP001597508">
    <property type="component" value="Unassembled WGS sequence"/>
</dbReference>
<evidence type="ECO:0000313" key="1">
    <source>
        <dbReference type="EMBL" id="MFD2568068.1"/>
    </source>
</evidence>
<sequence>MDNPGWNGTFNGKVLPSDDYWFSIKLTDRNGILRERKGNFSLLRNK</sequence>
<name>A0ABW5LTB4_9FLAO</name>
<comment type="caution">
    <text evidence="1">The sequence shown here is derived from an EMBL/GenBank/DDBJ whole genome shotgun (WGS) entry which is preliminary data.</text>
</comment>
<reference evidence="2" key="1">
    <citation type="journal article" date="2019" name="Int. J. Syst. Evol. Microbiol.">
        <title>The Global Catalogue of Microorganisms (GCM) 10K type strain sequencing project: providing services to taxonomists for standard genome sequencing and annotation.</title>
        <authorList>
            <consortium name="The Broad Institute Genomics Platform"/>
            <consortium name="The Broad Institute Genome Sequencing Center for Infectious Disease"/>
            <person name="Wu L."/>
            <person name="Ma J."/>
        </authorList>
    </citation>
    <scope>NUCLEOTIDE SEQUENCE [LARGE SCALE GENOMIC DNA]</scope>
    <source>
        <strain evidence="2">KCTC 52127</strain>
    </source>
</reference>
<dbReference type="NCBIfam" id="TIGR04131">
    <property type="entry name" value="Bac_Flav_CTERM"/>
    <property type="match status" value="1"/>
</dbReference>
<keyword evidence="2" id="KW-1185">Reference proteome</keyword>
<gene>
    <name evidence="1" type="ORF">ACFSRZ_11830</name>
</gene>